<dbReference type="InParanoid" id="D8S8L0"/>
<dbReference type="KEGG" id="smo:SELMODRAFT_419334"/>
<dbReference type="Gramene" id="EFJ19060">
    <property type="protein sequence ID" value="EFJ19060"/>
    <property type="gene ID" value="SELMODRAFT_419334"/>
</dbReference>
<protein>
    <submittedName>
        <fullName evidence="1">Uncharacterized protein</fullName>
    </submittedName>
</protein>
<evidence type="ECO:0000313" key="2">
    <source>
        <dbReference type="Proteomes" id="UP000001514"/>
    </source>
</evidence>
<gene>
    <name evidence="1" type="ORF">SELMODRAFT_419334</name>
</gene>
<name>D8S8L0_SELML</name>
<evidence type="ECO:0000313" key="1">
    <source>
        <dbReference type="EMBL" id="EFJ19060.1"/>
    </source>
</evidence>
<sequence length="105" mass="12019">MATKVYPQAIHAVVINTGVFPKIKIASSDNPLDVTMLYMHLEHEEQYIVADLYAGYMPKFLFFNIMKSMSVSVDSNKIQRLNEVYKTHRGLTSKDKISGYFIPDN</sequence>
<organism evidence="2">
    <name type="scientific">Selaginella moellendorffii</name>
    <name type="common">Spikemoss</name>
    <dbReference type="NCBI Taxonomy" id="88036"/>
    <lineage>
        <taxon>Eukaryota</taxon>
        <taxon>Viridiplantae</taxon>
        <taxon>Streptophyta</taxon>
        <taxon>Embryophyta</taxon>
        <taxon>Tracheophyta</taxon>
        <taxon>Lycopodiopsida</taxon>
        <taxon>Selaginellales</taxon>
        <taxon>Selaginellaceae</taxon>
        <taxon>Selaginella</taxon>
    </lineage>
</organism>
<keyword evidence="2" id="KW-1185">Reference proteome</keyword>
<dbReference type="Proteomes" id="UP000001514">
    <property type="component" value="Unassembled WGS sequence"/>
</dbReference>
<dbReference type="EMBL" id="GL377607">
    <property type="protein sequence ID" value="EFJ19060.1"/>
    <property type="molecule type" value="Genomic_DNA"/>
</dbReference>
<accession>D8S8L0</accession>
<reference evidence="1 2" key="1">
    <citation type="journal article" date="2011" name="Science">
        <title>The Selaginella genome identifies genetic changes associated with the evolution of vascular plants.</title>
        <authorList>
            <person name="Banks J.A."/>
            <person name="Nishiyama T."/>
            <person name="Hasebe M."/>
            <person name="Bowman J.L."/>
            <person name="Gribskov M."/>
            <person name="dePamphilis C."/>
            <person name="Albert V.A."/>
            <person name="Aono N."/>
            <person name="Aoyama T."/>
            <person name="Ambrose B.A."/>
            <person name="Ashton N.W."/>
            <person name="Axtell M.J."/>
            <person name="Barker E."/>
            <person name="Barker M.S."/>
            <person name="Bennetzen J.L."/>
            <person name="Bonawitz N.D."/>
            <person name="Chapple C."/>
            <person name="Cheng C."/>
            <person name="Correa L.G."/>
            <person name="Dacre M."/>
            <person name="DeBarry J."/>
            <person name="Dreyer I."/>
            <person name="Elias M."/>
            <person name="Engstrom E.M."/>
            <person name="Estelle M."/>
            <person name="Feng L."/>
            <person name="Finet C."/>
            <person name="Floyd S.K."/>
            <person name="Frommer W.B."/>
            <person name="Fujita T."/>
            <person name="Gramzow L."/>
            <person name="Gutensohn M."/>
            <person name="Harholt J."/>
            <person name="Hattori M."/>
            <person name="Heyl A."/>
            <person name="Hirai T."/>
            <person name="Hiwatashi Y."/>
            <person name="Ishikawa M."/>
            <person name="Iwata M."/>
            <person name="Karol K.G."/>
            <person name="Koehler B."/>
            <person name="Kolukisaoglu U."/>
            <person name="Kubo M."/>
            <person name="Kurata T."/>
            <person name="Lalonde S."/>
            <person name="Li K."/>
            <person name="Li Y."/>
            <person name="Litt A."/>
            <person name="Lyons E."/>
            <person name="Manning G."/>
            <person name="Maruyama T."/>
            <person name="Michael T.P."/>
            <person name="Mikami K."/>
            <person name="Miyazaki S."/>
            <person name="Morinaga S."/>
            <person name="Murata T."/>
            <person name="Mueller-Roeber B."/>
            <person name="Nelson D.R."/>
            <person name="Obara M."/>
            <person name="Oguri Y."/>
            <person name="Olmstead R.G."/>
            <person name="Onodera N."/>
            <person name="Petersen B.L."/>
            <person name="Pils B."/>
            <person name="Prigge M."/>
            <person name="Rensing S.A."/>
            <person name="Riano-Pachon D.M."/>
            <person name="Roberts A.W."/>
            <person name="Sato Y."/>
            <person name="Scheller H.V."/>
            <person name="Schulz B."/>
            <person name="Schulz C."/>
            <person name="Shakirov E.V."/>
            <person name="Shibagaki N."/>
            <person name="Shinohara N."/>
            <person name="Shippen D.E."/>
            <person name="Soerensen I."/>
            <person name="Sotooka R."/>
            <person name="Sugimoto N."/>
            <person name="Sugita M."/>
            <person name="Sumikawa N."/>
            <person name="Tanurdzic M."/>
            <person name="Theissen G."/>
            <person name="Ulvskov P."/>
            <person name="Wakazuki S."/>
            <person name="Weng J.K."/>
            <person name="Willats W.W."/>
            <person name="Wipf D."/>
            <person name="Wolf P.G."/>
            <person name="Yang L."/>
            <person name="Zimmer A.D."/>
            <person name="Zhu Q."/>
            <person name="Mitros T."/>
            <person name="Hellsten U."/>
            <person name="Loque D."/>
            <person name="Otillar R."/>
            <person name="Salamov A."/>
            <person name="Schmutz J."/>
            <person name="Shapiro H."/>
            <person name="Lindquist E."/>
            <person name="Lucas S."/>
            <person name="Rokhsar D."/>
            <person name="Grigoriev I.V."/>
        </authorList>
    </citation>
    <scope>NUCLEOTIDE SEQUENCE [LARGE SCALE GENOMIC DNA]</scope>
</reference>
<proteinExistence type="predicted"/>
<dbReference type="AlphaFoldDB" id="D8S8L0"/>
<dbReference type="HOGENOM" id="CLU_141295_0_0_1"/>